<dbReference type="Gene3D" id="3.40.50.720">
    <property type="entry name" value="NAD(P)-binding Rossmann-like Domain"/>
    <property type="match status" value="1"/>
</dbReference>
<dbReference type="InterPro" id="IPR051604">
    <property type="entry name" value="Ergot_Alk_Oxidoreductase"/>
</dbReference>
<dbReference type="AlphaFoldDB" id="A0A7W9IG10"/>
<gene>
    <name evidence="2" type="ORF">F4562_002713</name>
</gene>
<dbReference type="Proteomes" id="UP000540685">
    <property type="component" value="Unassembled WGS sequence"/>
</dbReference>
<organism evidence="2 3">
    <name type="scientific">Streptosporangium becharense</name>
    <dbReference type="NCBI Taxonomy" id="1816182"/>
    <lineage>
        <taxon>Bacteria</taxon>
        <taxon>Bacillati</taxon>
        <taxon>Actinomycetota</taxon>
        <taxon>Actinomycetes</taxon>
        <taxon>Streptosporangiales</taxon>
        <taxon>Streptosporangiaceae</taxon>
        <taxon>Streptosporangium</taxon>
    </lineage>
</organism>
<dbReference type="PANTHER" id="PTHR43162:SF1">
    <property type="entry name" value="PRESTALK A DIFFERENTIATION PROTEIN A"/>
    <property type="match status" value="1"/>
</dbReference>
<dbReference type="EMBL" id="JACHMP010000001">
    <property type="protein sequence ID" value="MBB5819651.1"/>
    <property type="molecule type" value="Genomic_DNA"/>
</dbReference>
<evidence type="ECO:0000313" key="2">
    <source>
        <dbReference type="EMBL" id="MBB5819651.1"/>
    </source>
</evidence>
<dbReference type="Pfam" id="PF05368">
    <property type="entry name" value="NmrA"/>
    <property type="match status" value="1"/>
</dbReference>
<feature type="domain" description="NmrA-like" evidence="1">
    <location>
        <begin position="9"/>
        <end position="263"/>
    </location>
</feature>
<sequence length="304" mass="30784">MASDGGFRCLVIGATGAQGGAVARLLAARGHETRGLIRSREAAGRLPEGVEPVVGDLGDSAGLKAAFAGVTHASVLLPMVYESETSASYVRNVADAALAAGVERLVFNTGNRVPEAVTGVAAFETRRTAAEALLASGVPTVVLRPPVYLDNLCAPWAAGPIVHDGVLSYPLPAETPVAWLGHADLAAATAAALTRDGLAGAVLDIGGGDVVTGPELAAALGAGLGRRVEYVAQDPAEFEAGLAYAIGASPATEVAAAYRWVAESGPALYGGGPAEVEERLGIRLTPLRDWIAAQPWPALAGQGR</sequence>
<comment type="caution">
    <text evidence="2">The sequence shown here is derived from an EMBL/GenBank/DDBJ whole genome shotgun (WGS) entry which is preliminary data.</text>
</comment>
<protein>
    <submittedName>
        <fullName evidence="2">Uncharacterized protein YbjT (DUF2867 family)</fullName>
    </submittedName>
</protein>
<accession>A0A7W9IG10</accession>
<reference evidence="2 3" key="1">
    <citation type="submission" date="2020-08" db="EMBL/GenBank/DDBJ databases">
        <title>Sequencing the genomes of 1000 actinobacteria strains.</title>
        <authorList>
            <person name="Klenk H.-P."/>
        </authorList>
    </citation>
    <scope>NUCLEOTIDE SEQUENCE [LARGE SCALE GENOMIC DNA]</scope>
    <source>
        <strain evidence="2 3">DSM 46887</strain>
    </source>
</reference>
<dbReference type="RefSeq" id="WP_184538165.1">
    <property type="nucleotide sequence ID" value="NZ_JACHMP010000001.1"/>
</dbReference>
<dbReference type="InterPro" id="IPR008030">
    <property type="entry name" value="NmrA-like"/>
</dbReference>
<name>A0A7W9IG10_9ACTN</name>
<dbReference type="PANTHER" id="PTHR43162">
    <property type="match status" value="1"/>
</dbReference>
<keyword evidence="3" id="KW-1185">Reference proteome</keyword>
<proteinExistence type="predicted"/>
<dbReference type="SUPFAM" id="SSF51735">
    <property type="entry name" value="NAD(P)-binding Rossmann-fold domains"/>
    <property type="match status" value="1"/>
</dbReference>
<evidence type="ECO:0000313" key="3">
    <source>
        <dbReference type="Proteomes" id="UP000540685"/>
    </source>
</evidence>
<dbReference type="InterPro" id="IPR036291">
    <property type="entry name" value="NAD(P)-bd_dom_sf"/>
</dbReference>
<evidence type="ECO:0000259" key="1">
    <source>
        <dbReference type="Pfam" id="PF05368"/>
    </source>
</evidence>